<evidence type="ECO:0000259" key="3">
    <source>
        <dbReference type="PROSITE" id="PS51526"/>
    </source>
</evidence>
<dbReference type="GeneTree" id="ENSGT01050000244879"/>
<dbReference type="SUPFAM" id="SSF46785">
    <property type="entry name" value="Winged helix' DNA-binding domain"/>
    <property type="match status" value="1"/>
</dbReference>
<dbReference type="PROSITE" id="PS51526">
    <property type="entry name" value="RFX_DBD"/>
    <property type="match status" value="1"/>
</dbReference>
<accession>A0AAQ4P3U2</accession>
<dbReference type="GO" id="GO:0000978">
    <property type="term" value="F:RNA polymerase II cis-regulatory region sequence-specific DNA binding"/>
    <property type="evidence" value="ECO:0007669"/>
    <property type="project" value="TreeGrafter"/>
</dbReference>
<sequence>MHCGLLEEPDMDSTDEEKENNRASKPHSTPATLEWLEENYEIAEGVCIPRSALYMHYLDFSEKQDTQPVNAASFGKVRFLKSLKIIEKEGLITYCFLQNPVQHKTFLFIFFKPVQAVNSTRSL</sequence>
<reference evidence="4" key="3">
    <citation type="submission" date="2025-09" db="UniProtKB">
        <authorList>
            <consortium name="Ensembl"/>
        </authorList>
    </citation>
    <scope>IDENTIFICATION</scope>
</reference>
<dbReference type="AlphaFoldDB" id="A0AAQ4P3U2"/>
<dbReference type="Gene3D" id="1.10.10.10">
    <property type="entry name" value="Winged helix-like DNA-binding domain superfamily/Winged helix DNA-binding domain"/>
    <property type="match status" value="1"/>
</dbReference>
<evidence type="ECO:0000256" key="2">
    <source>
        <dbReference type="SAM" id="MobiDB-lite"/>
    </source>
</evidence>
<dbReference type="GO" id="GO:0000981">
    <property type="term" value="F:DNA-binding transcription factor activity, RNA polymerase II-specific"/>
    <property type="evidence" value="ECO:0007669"/>
    <property type="project" value="TreeGrafter"/>
</dbReference>
<reference evidence="4 5" key="1">
    <citation type="journal article" date="2021" name="G3 (Bethesda)">
        <title>Improved contiguity of the threespine stickleback genome using long-read sequencing.</title>
        <authorList>
            <person name="Nath S."/>
            <person name="Shaw D.E."/>
            <person name="White M.A."/>
        </authorList>
    </citation>
    <scope>NUCLEOTIDE SEQUENCE [LARGE SCALE GENOMIC DNA]</scope>
    <source>
        <strain evidence="4 5">Lake Benthic</strain>
    </source>
</reference>
<name>A0AAQ4P3U2_GASAC</name>
<dbReference type="Proteomes" id="UP000007635">
    <property type="component" value="Chromosome Y"/>
</dbReference>
<feature type="compositionally biased region" description="Acidic residues" evidence="2">
    <location>
        <begin position="7"/>
        <end position="18"/>
    </location>
</feature>
<keyword evidence="1" id="KW-0238">DNA-binding</keyword>
<feature type="region of interest" description="Disordered" evidence="2">
    <location>
        <begin position="1"/>
        <end position="30"/>
    </location>
</feature>
<dbReference type="InterPro" id="IPR003150">
    <property type="entry name" value="DNA-bd_RFX"/>
</dbReference>
<feature type="domain" description="RFX-type winged-helix" evidence="3">
    <location>
        <begin position="32"/>
        <end position="87"/>
    </location>
</feature>
<dbReference type="InterPro" id="IPR036388">
    <property type="entry name" value="WH-like_DNA-bd_sf"/>
</dbReference>
<dbReference type="InterPro" id="IPR036390">
    <property type="entry name" value="WH_DNA-bd_sf"/>
</dbReference>
<dbReference type="Ensembl" id="ENSGACT00000077932.1">
    <property type="protein sequence ID" value="ENSGACP00000033510.1"/>
    <property type="gene ID" value="ENSGACG00000023693.1"/>
</dbReference>
<reference evidence="4" key="2">
    <citation type="submission" date="2025-08" db="UniProtKB">
        <authorList>
            <consortium name="Ensembl"/>
        </authorList>
    </citation>
    <scope>IDENTIFICATION</scope>
</reference>
<evidence type="ECO:0000313" key="4">
    <source>
        <dbReference type="Ensembl" id="ENSGACP00000033510.1"/>
    </source>
</evidence>
<evidence type="ECO:0000256" key="1">
    <source>
        <dbReference type="ARBA" id="ARBA00023125"/>
    </source>
</evidence>
<dbReference type="Pfam" id="PF02257">
    <property type="entry name" value="RFX_DNA_binding"/>
    <property type="match status" value="1"/>
</dbReference>
<keyword evidence="5" id="KW-1185">Reference proteome</keyword>
<dbReference type="PANTHER" id="PTHR12619:SF5">
    <property type="entry name" value="TRANSCRIPTION FACTOR RFX4"/>
    <property type="match status" value="1"/>
</dbReference>
<proteinExistence type="predicted"/>
<protein>
    <submittedName>
        <fullName evidence="4">Regulatory factor X, 4</fullName>
    </submittedName>
</protein>
<evidence type="ECO:0000313" key="5">
    <source>
        <dbReference type="Proteomes" id="UP000007635"/>
    </source>
</evidence>
<dbReference type="PANTHER" id="PTHR12619">
    <property type="entry name" value="RFX TRANSCRIPTION FACTOR FAMILY"/>
    <property type="match status" value="1"/>
</dbReference>
<dbReference type="InterPro" id="IPR039779">
    <property type="entry name" value="RFX-like"/>
</dbReference>
<organism evidence="4 5">
    <name type="scientific">Gasterosteus aculeatus aculeatus</name>
    <name type="common">three-spined stickleback</name>
    <dbReference type="NCBI Taxonomy" id="481459"/>
    <lineage>
        <taxon>Eukaryota</taxon>
        <taxon>Metazoa</taxon>
        <taxon>Chordata</taxon>
        <taxon>Craniata</taxon>
        <taxon>Vertebrata</taxon>
        <taxon>Euteleostomi</taxon>
        <taxon>Actinopterygii</taxon>
        <taxon>Neopterygii</taxon>
        <taxon>Teleostei</taxon>
        <taxon>Neoteleostei</taxon>
        <taxon>Acanthomorphata</taxon>
        <taxon>Eupercaria</taxon>
        <taxon>Perciformes</taxon>
        <taxon>Cottioidei</taxon>
        <taxon>Gasterosteales</taxon>
        <taxon>Gasterosteidae</taxon>
        <taxon>Gasterosteus</taxon>
    </lineage>
</organism>